<keyword evidence="10" id="KW-1185">Reference proteome</keyword>
<dbReference type="Gene3D" id="1.10.10.60">
    <property type="entry name" value="Homeodomain-like"/>
    <property type="match status" value="2"/>
</dbReference>
<reference evidence="9 10" key="1">
    <citation type="journal article" date="2019" name="Plant Biotechnol. J.">
        <title>The red bayberry genome and genetic basis of sex determination.</title>
        <authorList>
            <person name="Jia H.M."/>
            <person name="Jia H.J."/>
            <person name="Cai Q.L."/>
            <person name="Wang Y."/>
            <person name="Zhao H.B."/>
            <person name="Yang W.F."/>
            <person name="Wang G.Y."/>
            <person name="Li Y.H."/>
            <person name="Zhan D.L."/>
            <person name="Shen Y.T."/>
            <person name="Niu Q.F."/>
            <person name="Chang L."/>
            <person name="Qiu J."/>
            <person name="Zhao L."/>
            <person name="Xie H.B."/>
            <person name="Fu W.Y."/>
            <person name="Jin J."/>
            <person name="Li X.W."/>
            <person name="Jiao Y."/>
            <person name="Zhou C.C."/>
            <person name="Tu T."/>
            <person name="Chai C.Y."/>
            <person name="Gao J.L."/>
            <person name="Fan L.J."/>
            <person name="van de Weg E."/>
            <person name="Wang J.Y."/>
            <person name="Gao Z.S."/>
        </authorList>
    </citation>
    <scope>NUCLEOTIDE SEQUENCE [LARGE SCALE GENOMIC DNA]</scope>
    <source>
        <tissue evidence="9">Leaves</tissue>
    </source>
</reference>
<evidence type="ECO:0000259" key="8">
    <source>
        <dbReference type="PROSITE" id="PS51294"/>
    </source>
</evidence>
<evidence type="ECO:0000256" key="1">
    <source>
        <dbReference type="ARBA" id="ARBA00004123"/>
    </source>
</evidence>
<dbReference type="FunFam" id="1.10.10.60:FF:000060">
    <property type="entry name" value="MYB transcription factor"/>
    <property type="match status" value="1"/>
</dbReference>
<evidence type="ECO:0000256" key="2">
    <source>
        <dbReference type="ARBA" id="ARBA00022737"/>
    </source>
</evidence>
<dbReference type="PROSITE" id="PS50090">
    <property type="entry name" value="MYB_LIKE"/>
    <property type="match status" value="2"/>
</dbReference>
<comment type="subcellular location">
    <subcellularLocation>
        <location evidence="1">Nucleus</location>
    </subcellularLocation>
</comment>
<name>A0A6A1VDH8_9ROSI</name>
<feature type="domain" description="Myb-like" evidence="7">
    <location>
        <begin position="64"/>
        <end position="114"/>
    </location>
</feature>
<organism evidence="9 10">
    <name type="scientific">Morella rubra</name>
    <name type="common">Chinese bayberry</name>
    <dbReference type="NCBI Taxonomy" id="262757"/>
    <lineage>
        <taxon>Eukaryota</taxon>
        <taxon>Viridiplantae</taxon>
        <taxon>Streptophyta</taxon>
        <taxon>Embryophyta</taxon>
        <taxon>Tracheophyta</taxon>
        <taxon>Spermatophyta</taxon>
        <taxon>Magnoliopsida</taxon>
        <taxon>eudicotyledons</taxon>
        <taxon>Gunneridae</taxon>
        <taxon>Pentapetalae</taxon>
        <taxon>rosids</taxon>
        <taxon>fabids</taxon>
        <taxon>Fagales</taxon>
        <taxon>Myricaceae</taxon>
        <taxon>Morella</taxon>
    </lineage>
</organism>
<keyword evidence="2" id="KW-0677">Repeat</keyword>
<keyword evidence="3" id="KW-0805">Transcription regulation</keyword>
<comment type="caution">
    <text evidence="9">The sequence shown here is derived from an EMBL/GenBank/DDBJ whole genome shotgun (WGS) entry which is preliminary data.</text>
</comment>
<evidence type="ECO:0000256" key="5">
    <source>
        <dbReference type="ARBA" id="ARBA00023163"/>
    </source>
</evidence>
<keyword evidence="6" id="KW-0539">Nucleus</keyword>
<dbReference type="PANTHER" id="PTHR45614:SF100">
    <property type="entry name" value="MYB TRANSCRIPTION FACTOR"/>
    <property type="match status" value="1"/>
</dbReference>
<feature type="domain" description="HTH myb-type" evidence="8">
    <location>
        <begin position="17"/>
        <end position="67"/>
    </location>
</feature>
<dbReference type="Proteomes" id="UP000516437">
    <property type="component" value="Chromosome 6"/>
</dbReference>
<dbReference type="InterPro" id="IPR001005">
    <property type="entry name" value="SANT/Myb"/>
</dbReference>
<evidence type="ECO:0000313" key="9">
    <source>
        <dbReference type="EMBL" id="KAB1210565.1"/>
    </source>
</evidence>
<dbReference type="GO" id="GO:0000978">
    <property type="term" value="F:RNA polymerase II cis-regulatory region sequence-specific DNA binding"/>
    <property type="evidence" value="ECO:0007669"/>
    <property type="project" value="TreeGrafter"/>
</dbReference>
<evidence type="ECO:0000313" key="10">
    <source>
        <dbReference type="Proteomes" id="UP000516437"/>
    </source>
</evidence>
<dbReference type="GO" id="GO:0000981">
    <property type="term" value="F:DNA-binding transcription factor activity, RNA polymerase II-specific"/>
    <property type="evidence" value="ECO:0007669"/>
    <property type="project" value="TreeGrafter"/>
</dbReference>
<dbReference type="InterPro" id="IPR009057">
    <property type="entry name" value="Homeodomain-like_sf"/>
</dbReference>
<dbReference type="CDD" id="cd00167">
    <property type="entry name" value="SANT"/>
    <property type="match status" value="2"/>
</dbReference>
<dbReference type="AlphaFoldDB" id="A0A6A1VDH8"/>
<evidence type="ECO:0000256" key="6">
    <source>
        <dbReference type="ARBA" id="ARBA00023242"/>
    </source>
</evidence>
<proteinExistence type="predicted"/>
<gene>
    <name evidence="9" type="ORF">CJ030_MR6G010861</name>
</gene>
<dbReference type="PANTHER" id="PTHR45614">
    <property type="entry name" value="MYB PROTEIN-RELATED"/>
    <property type="match status" value="1"/>
</dbReference>
<dbReference type="SMART" id="SM00717">
    <property type="entry name" value="SANT"/>
    <property type="match status" value="2"/>
</dbReference>
<feature type="domain" description="HTH myb-type" evidence="8">
    <location>
        <begin position="68"/>
        <end position="118"/>
    </location>
</feature>
<protein>
    <submittedName>
        <fullName evidence="9">Transcription factor MYB44</fullName>
    </submittedName>
</protein>
<dbReference type="InterPro" id="IPR017930">
    <property type="entry name" value="Myb_dom"/>
</dbReference>
<sequence>MGKSRCSSSDSGRKCYRGHWRPVEDEKLRQVVEHYGPKNWNFIAEHFEGRSGKSCRLRWYNQLDPSINKKPFTEEEEQRLLAFHRIYGNKWALIASRFDGRTDNALKNHYHVIMARRKRGEFTLHDRPRGFKLGPLKFQNHGELGISSSTSSGLLSFSHSTRTAASLKSFDFFGGGRKDHIDPSTSSCGITTVPRTMCHPFKFSDFAKDHGHEDMIKSKGLNETSATLCYMKMACQQEQVDGSLAHKAVPFIDFLGVGDS</sequence>
<dbReference type="SUPFAM" id="SSF46689">
    <property type="entry name" value="Homeodomain-like"/>
    <property type="match status" value="1"/>
</dbReference>
<dbReference type="PROSITE" id="PS51294">
    <property type="entry name" value="HTH_MYB"/>
    <property type="match status" value="2"/>
</dbReference>
<evidence type="ECO:0000256" key="4">
    <source>
        <dbReference type="ARBA" id="ARBA00023125"/>
    </source>
</evidence>
<accession>A0A6A1VDH8</accession>
<evidence type="ECO:0000256" key="3">
    <source>
        <dbReference type="ARBA" id="ARBA00023015"/>
    </source>
</evidence>
<dbReference type="InterPro" id="IPR050560">
    <property type="entry name" value="MYB_TF"/>
</dbReference>
<dbReference type="Pfam" id="PF13921">
    <property type="entry name" value="Myb_DNA-bind_6"/>
    <property type="match status" value="1"/>
</dbReference>
<keyword evidence="4" id="KW-0238">DNA-binding</keyword>
<keyword evidence="5" id="KW-0804">Transcription</keyword>
<feature type="domain" description="Myb-like" evidence="7">
    <location>
        <begin position="17"/>
        <end position="63"/>
    </location>
</feature>
<dbReference type="OrthoDB" id="2143914at2759"/>
<dbReference type="GO" id="GO:0005634">
    <property type="term" value="C:nucleus"/>
    <property type="evidence" value="ECO:0007669"/>
    <property type="project" value="UniProtKB-SubCell"/>
</dbReference>
<dbReference type="EMBL" id="RXIC02000024">
    <property type="protein sequence ID" value="KAB1210565.1"/>
    <property type="molecule type" value="Genomic_DNA"/>
</dbReference>
<evidence type="ECO:0000259" key="7">
    <source>
        <dbReference type="PROSITE" id="PS50090"/>
    </source>
</evidence>